<keyword evidence="4 6" id="KW-1133">Transmembrane helix</keyword>
<evidence type="ECO:0000313" key="8">
    <source>
        <dbReference type="Proteomes" id="UP000297496"/>
    </source>
</evidence>
<dbReference type="AlphaFoldDB" id="A0A4Z1CFR6"/>
<feature type="transmembrane region" description="Helical" evidence="6">
    <location>
        <begin position="284"/>
        <end position="307"/>
    </location>
</feature>
<name>A0A4Z1CFR6_9ACTN</name>
<dbReference type="EMBL" id="SRRO01000001">
    <property type="protein sequence ID" value="TGN65095.1"/>
    <property type="molecule type" value="Genomic_DNA"/>
</dbReference>
<evidence type="ECO:0000256" key="6">
    <source>
        <dbReference type="SAM" id="Phobius"/>
    </source>
</evidence>
<keyword evidence="8" id="KW-1185">Reference proteome</keyword>
<feature type="transmembrane region" description="Helical" evidence="6">
    <location>
        <begin position="109"/>
        <end position="131"/>
    </location>
</feature>
<feature type="transmembrane region" description="Helical" evidence="6">
    <location>
        <begin position="143"/>
        <end position="166"/>
    </location>
</feature>
<sequence length="340" mass="34763">MTVTASETNTNRPQSKSHGFLVGLGQRYGLLVILAAVVLFFSTYSKTSEAFPSQANLITLIGNSTVVSVIALAIVVPLTAGVIDLSAAATTGASSIATASVMSRFDGPLWLAVLAGLVIGAAVGATNGLLITRLGLDPIIETLGMSILLGGVAIWYTGGLTITGNISTTLTQFGSLNWWGLPRLLVVLVPVVLATWYLLEHTPYGRQLSAIGSNPKSARLVGIRVERMILSSMTIGGLLAGIAGVLLCARAGSADTNAGPSFLFPALAAVFLGATTIKPGLPNPLGAIVGVFFVAIAVSGLSIAGAAAWAPGVFNGGSLLFAVWMTTTFARRGGRARRGA</sequence>
<keyword evidence="3 6" id="KW-0812">Transmembrane</keyword>
<comment type="subcellular location">
    <subcellularLocation>
        <location evidence="1">Cell membrane</location>
        <topology evidence="1">Multi-pass membrane protein</topology>
    </subcellularLocation>
</comment>
<evidence type="ECO:0000256" key="2">
    <source>
        <dbReference type="ARBA" id="ARBA00022475"/>
    </source>
</evidence>
<dbReference type="InterPro" id="IPR001851">
    <property type="entry name" value="ABC_transp_permease"/>
</dbReference>
<evidence type="ECO:0000256" key="3">
    <source>
        <dbReference type="ARBA" id="ARBA00022692"/>
    </source>
</evidence>
<keyword evidence="5 6" id="KW-0472">Membrane</keyword>
<gene>
    <name evidence="7" type="ORF">EXE59_14835</name>
</gene>
<reference evidence="7 8" key="1">
    <citation type="submission" date="2019-04" db="EMBL/GenBank/DDBJ databases">
        <title>Three New Species of Nocardioides, Nocardioides euryhalodurans sp. nov., Nocardioides seonyuensis sp. nov. and Nocardioides eburneoflavus sp. nov. Isolated from Soil.</title>
        <authorList>
            <person name="Roh S.G."/>
            <person name="Lee C."/>
            <person name="Kim M.-K."/>
            <person name="Kim S.B."/>
        </authorList>
    </citation>
    <scope>NUCLEOTIDE SEQUENCE [LARGE SCALE GENOMIC DNA]</scope>
    <source>
        <strain evidence="7 8">MMS17-SY213</strain>
    </source>
</reference>
<feature type="transmembrane region" description="Helical" evidence="6">
    <location>
        <begin position="178"/>
        <end position="199"/>
    </location>
</feature>
<dbReference type="OrthoDB" id="3468954at2"/>
<dbReference type="GO" id="GO:0005886">
    <property type="term" value="C:plasma membrane"/>
    <property type="evidence" value="ECO:0007669"/>
    <property type="project" value="UniProtKB-SubCell"/>
</dbReference>
<evidence type="ECO:0000256" key="5">
    <source>
        <dbReference type="ARBA" id="ARBA00023136"/>
    </source>
</evidence>
<protein>
    <submittedName>
        <fullName evidence="7">ABC transporter permease</fullName>
    </submittedName>
</protein>
<dbReference type="PANTHER" id="PTHR32196">
    <property type="entry name" value="ABC TRANSPORTER PERMEASE PROTEIN YPHD-RELATED-RELATED"/>
    <property type="match status" value="1"/>
</dbReference>
<dbReference type="Proteomes" id="UP000297496">
    <property type="component" value="Unassembled WGS sequence"/>
</dbReference>
<dbReference type="GO" id="GO:0022857">
    <property type="term" value="F:transmembrane transporter activity"/>
    <property type="evidence" value="ECO:0007669"/>
    <property type="project" value="InterPro"/>
</dbReference>
<evidence type="ECO:0000256" key="1">
    <source>
        <dbReference type="ARBA" id="ARBA00004651"/>
    </source>
</evidence>
<proteinExistence type="predicted"/>
<feature type="transmembrane region" description="Helical" evidence="6">
    <location>
        <begin position="258"/>
        <end position="277"/>
    </location>
</feature>
<evidence type="ECO:0000256" key="4">
    <source>
        <dbReference type="ARBA" id="ARBA00022989"/>
    </source>
</evidence>
<dbReference type="RefSeq" id="WP_135839598.1">
    <property type="nucleotide sequence ID" value="NZ_SRRO01000001.1"/>
</dbReference>
<dbReference type="Pfam" id="PF02653">
    <property type="entry name" value="BPD_transp_2"/>
    <property type="match status" value="1"/>
</dbReference>
<feature type="transmembrane region" description="Helical" evidence="6">
    <location>
        <begin position="28"/>
        <end position="45"/>
    </location>
</feature>
<evidence type="ECO:0000313" key="7">
    <source>
        <dbReference type="EMBL" id="TGN65095.1"/>
    </source>
</evidence>
<comment type="caution">
    <text evidence="7">The sequence shown here is derived from an EMBL/GenBank/DDBJ whole genome shotgun (WGS) entry which is preliminary data.</text>
</comment>
<organism evidence="7 8">
    <name type="scientific">Nocardioides eburneiflavus</name>
    <dbReference type="NCBI Taxonomy" id="2518372"/>
    <lineage>
        <taxon>Bacteria</taxon>
        <taxon>Bacillati</taxon>
        <taxon>Actinomycetota</taxon>
        <taxon>Actinomycetes</taxon>
        <taxon>Propionibacteriales</taxon>
        <taxon>Nocardioidaceae</taxon>
        <taxon>Nocardioides</taxon>
    </lineage>
</organism>
<accession>A0A4Z1CFR6</accession>
<dbReference type="CDD" id="cd06579">
    <property type="entry name" value="TM_PBP1_transp_AraH_like"/>
    <property type="match status" value="1"/>
</dbReference>
<feature type="transmembrane region" description="Helical" evidence="6">
    <location>
        <begin position="229"/>
        <end position="252"/>
    </location>
</feature>
<feature type="transmembrane region" description="Helical" evidence="6">
    <location>
        <begin position="57"/>
        <end position="76"/>
    </location>
</feature>
<keyword evidence="2" id="KW-1003">Cell membrane</keyword>